<evidence type="ECO:0000259" key="5">
    <source>
        <dbReference type="PROSITE" id="PS51205"/>
    </source>
</evidence>
<dbReference type="InterPro" id="IPR009091">
    <property type="entry name" value="RCC1/BLIP-II"/>
</dbReference>
<evidence type="ECO:0000256" key="4">
    <source>
        <dbReference type="SAM" id="MobiDB-lite"/>
    </source>
</evidence>
<evidence type="ECO:0000256" key="1">
    <source>
        <dbReference type="ARBA" id="ARBA00022658"/>
    </source>
</evidence>
<keyword evidence="6" id="KW-1185">Reference proteome</keyword>
<dbReference type="Pfam" id="PF25383">
    <property type="entry name" value="PH_alsin"/>
    <property type="match status" value="1"/>
</dbReference>
<feature type="compositionally biased region" description="Low complexity" evidence="4">
    <location>
        <begin position="237"/>
        <end position="249"/>
    </location>
</feature>
<dbReference type="SUPFAM" id="SSF50729">
    <property type="entry name" value="PH domain-like"/>
    <property type="match status" value="1"/>
</dbReference>
<dbReference type="SMART" id="SM00167">
    <property type="entry name" value="VPS9"/>
    <property type="match status" value="1"/>
</dbReference>
<evidence type="ECO:0000256" key="3">
    <source>
        <dbReference type="PROSITE-ProRule" id="PRU00235"/>
    </source>
</evidence>
<dbReference type="Pfam" id="PF02493">
    <property type="entry name" value="MORN"/>
    <property type="match status" value="7"/>
</dbReference>
<keyword evidence="1" id="KW-0344">Guanine-nucleotide releasing factor</keyword>
<dbReference type="Pfam" id="PF25384">
    <property type="entry name" value="Alsin_RLD"/>
    <property type="match status" value="1"/>
</dbReference>
<dbReference type="PROSITE" id="PS50012">
    <property type="entry name" value="RCC1_3"/>
    <property type="match status" value="2"/>
</dbReference>
<name>A0ABM1MH19_NICVS</name>
<dbReference type="Gene3D" id="2.130.10.30">
    <property type="entry name" value="Regulator of chromosome condensation 1/beta-lactamase-inhibitor protein II"/>
    <property type="match status" value="2"/>
</dbReference>
<dbReference type="SUPFAM" id="SSF82185">
    <property type="entry name" value="Histone H3 K4-specific methyltransferase SET7/9 N-terminal domain"/>
    <property type="match status" value="2"/>
</dbReference>
<dbReference type="SUPFAM" id="SSF109993">
    <property type="entry name" value="VPS9 domain"/>
    <property type="match status" value="1"/>
</dbReference>
<gene>
    <name evidence="7" type="primary">LOC108560714</name>
</gene>
<feature type="repeat" description="RCC1" evidence="3">
    <location>
        <begin position="455"/>
        <end position="506"/>
    </location>
</feature>
<dbReference type="InterPro" id="IPR003409">
    <property type="entry name" value="MORN"/>
</dbReference>
<protein>
    <submittedName>
        <fullName evidence="7">Alsin isoform X1</fullName>
    </submittedName>
</protein>
<dbReference type="InterPro" id="IPR011993">
    <property type="entry name" value="PH-like_dom_sf"/>
</dbReference>
<proteinExistence type="predicted"/>
<dbReference type="GeneID" id="108560714"/>
<dbReference type="InterPro" id="IPR057248">
    <property type="entry name" value="Alsin-like_PH"/>
</dbReference>
<dbReference type="Pfam" id="PF26202">
    <property type="entry name" value="HA_Alsin"/>
    <property type="match status" value="1"/>
</dbReference>
<dbReference type="InterPro" id="IPR003123">
    <property type="entry name" value="VPS9"/>
</dbReference>
<dbReference type="Proteomes" id="UP000695000">
    <property type="component" value="Unplaced"/>
</dbReference>
<dbReference type="SMART" id="SM00698">
    <property type="entry name" value="MORN"/>
    <property type="match status" value="8"/>
</dbReference>
<dbReference type="Pfam" id="PF02204">
    <property type="entry name" value="VPS9"/>
    <property type="match status" value="1"/>
</dbReference>
<dbReference type="InterPro" id="IPR037191">
    <property type="entry name" value="VPS9_dom_sf"/>
</dbReference>
<dbReference type="PANTHER" id="PTHR46089:SF2">
    <property type="entry name" value="ALSIN HOMOLOG"/>
    <property type="match status" value="1"/>
</dbReference>
<dbReference type="InterPro" id="IPR000408">
    <property type="entry name" value="Reg_chr_condens"/>
</dbReference>
<dbReference type="RefSeq" id="XP_017773869.1">
    <property type="nucleotide sequence ID" value="XM_017918380.1"/>
</dbReference>
<evidence type="ECO:0000313" key="7">
    <source>
        <dbReference type="RefSeq" id="XP_017773869.1"/>
    </source>
</evidence>
<keyword evidence="2" id="KW-0677">Repeat</keyword>
<dbReference type="Gene3D" id="1.20.1050.80">
    <property type="entry name" value="VPS9 domain"/>
    <property type="match status" value="1"/>
</dbReference>
<reference evidence="7" key="1">
    <citation type="submission" date="2025-08" db="UniProtKB">
        <authorList>
            <consortium name="RefSeq"/>
        </authorList>
    </citation>
    <scope>IDENTIFICATION</scope>
    <source>
        <tissue evidence="7">Whole Larva</tissue>
    </source>
</reference>
<dbReference type="Gene3D" id="2.20.110.10">
    <property type="entry name" value="Histone H3 K4-specific methyltransferase SET7/9 N-terminal domain"/>
    <property type="match status" value="2"/>
</dbReference>
<dbReference type="SUPFAM" id="SSF50985">
    <property type="entry name" value="RCC1/BLIP-II"/>
    <property type="match status" value="2"/>
</dbReference>
<dbReference type="PANTHER" id="PTHR46089">
    <property type="entry name" value="ALSIN HOMOLOG"/>
    <property type="match status" value="1"/>
</dbReference>
<feature type="domain" description="VPS9" evidence="5">
    <location>
        <begin position="1331"/>
        <end position="1472"/>
    </location>
</feature>
<organism evidence="6 7">
    <name type="scientific">Nicrophorus vespilloides</name>
    <name type="common">Boreal carrion beetle</name>
    <dbReference type="NCBI Taxonomy" id="110193"/>
    <lineage>
        <taxon>Eukaryota</taxon>
        <taxon>Metazoa</taxon>
        <taxon>Ecdysozoa</taxon>
        <taxon>Arthropoda</taxon>
        <taxon>Hexapoda</taxon>
        <taxon>Insecta</taxon>
        <taxon>Pterygota</taxon>
        <taxon>Neoptera</taxon>
        <taxon>Endopterygota</taxon>
        <taxon>Coleoptera</taxon>
        <taxon>Polyphaga</taxon>
        <taxon>Staphyliniformia</taxon>
        <taxon>Silphidae</taxon>
        <taxon>Nicrophorinae</taxon>
        <taxon>Nicrophorus</taxon>
    </lineage>
</organism>
<dbReference type="InterPro" id="IPR059093">
    <property type="entry name" value="HA_Alsin"/>
</dbReference>
<dbReference type="PROSITE" id="PS51205">
    <property type="entry name" value="VPS9"/>
    <property type="match status" value="1"/>
</dbReference>
<dbReference type="InterPro" id="IPR051984">
    <property type="entry name" value="Alsin"/>
</dbReference>
<dbReference type="Pfam" id="PF25389">
    <property type="entry name" value="DH_ALS2"/>
    <property type="match status" value="1"/>
</dbReference>
<sequence>MDNLHIWDGTKKLKLLGNLNETIKKLCNIGNHIYLLTTNNNFYHGYIDEATDEIQLELVESLNLKDIDCCDSVLYAVEVSGKVQTYSESIEHVGEIMLIEESKTCFHGHTGAKCKMKVDKLAVGNYGGLFITENGQLWASGNMHQIGINSTNPKKVSFFDNRFVYNCNVGNDFAIAIVSKQIMNDDTDSDDCEEDIFVSSCPHCLSTSQLTSPISQNSLSDICPLGLPIPVSYDIETTSTSSRNSNSSNETRKCLENDQAATDKVEKNIIFRNTEAAKEFLTRQFSWMSSAGELVECTEKPTRIIKENVTNMASLVYEGVKTVGDKVVTLSRHVSGSSENNETSENVEEMQLPRVTSKDEFMWSLSQGTSEREFSELGIHERCSMLLKTGSNLLNCEVWTWGNILHGQLGKSSLFNGVGDIMKRERPMIITKLSNVGAQKVSVQSYHAAILTLDGRAFMWGRNDYHQVTIECNIDQSSPRLFPSEMSQRVKDISCGDYHTTLLTTENDLKYLGKHSKGNIVTLYNNEKGELKLDREDNIMNYILSSKQYIALNTPFNNSFIVDSLVTEQKYLEEMLLVHVNLIKPVQKRNISCADSLQYEQLCRHYMDLLHFTALNIKSLIDYSNKLISECDIVMFKNVEEHLFIYKAYLNTLHSIISLGGCNVISKLIDIPACLYKMAELGNKKDKKCDESNVVYNILMKPMRRMTFYEGFIHLFVKNSSKIRHDTLTKWTLLIEEQQVKHEEAETTKQFWLNSGKVIEQLKTPNRRLVRDSQKFPIFLQNGSRFTSHWFILLTDIFVHMNGSTPNVHDLTTVWVEPQQDSNNSQYQMSLKMPEESIELYTTTAEQKIEWFHALQNAIKLALVKPNAHQPPCLRSANYTFVKNGIYKDAKYSGRWLNGKMHGSGKLEWPDGRIYKGQFSNNQMHGFGRLEEPNKGNYEGYWKDNQQNGFGIFKYTNGDLYKGYFKDGLSHGHGFFQQGHFMATAASIYIGDWVFGNRNGYGIMDDIVTGEKYLGNWNDNKKHGNGLIVTSEGIYYEGIFNQDVLTGHGVMILEDGTHYEGDFKGTGILSGKGVLTLKSGHTIEGNLTGPWNEGIKISNAVLSLTKTVHPDVEVIPKTFGTFCTPVENKWKSLFRQCHQLLGIPETTVKNNVKIPDIQKIWQNVAVIISNTHQGISKKKKFETFENSLNNLDTIPEFGKDTFDEQSHSELKLYLTKAFECSYHPLGSLLSDITKAYTTAYGTRAHPLLLQHAVTELHSITKRLYDIVKLLFPALPCYGKEIVLGENDVISCQALLYPIILPKVHLSLFTLYTLRNKQQDAQYWKRLLEWNKQPDYTLMVFLHVDSKFLKSDHPKSPTSIVKDQTFTEAVEMLQQLKTTFSPMEKLLVIKETFQKMTKVVQEQLGENYRWNMDDLLPVLLYVVVRARILQLGSELDFVEDFMEPSLESGELGIMFTTLKACYQQILQEKLTIN</sequence>
<feature type="region of interest" description="Disordered" evidence="4">
    <location>
        <begin position="237"/>
        <end position="258"/>
    </location>
</feature>
<dbReference type="Gene3D" id="2.30.29.30">
    <property type="entry name" value="Pleckstrin-homology domain (PH domain)/Phosphotyrosine-binding domain (PTB)"/>
    <property type="match status" value="1"/>
</dbReference>
<feature type="repeat" description="RCC1" evidence="3">
    <location>
        <begin position="396"/>
        <end position="454"/>
    </location>
</feature>
<evidence type="ECO:0000256" key="2">
    <source>
        <dbReference type="ARBA" id="ARBA00022737"/>
    </source>
</evidence>
<accession>A0ABM1MH19</accession>
<evidence type="ECO:0000313" key="6">
    <source>
        <dbReference type="Proteomes" id="UP000695000"/>
    </source>
</evidence>